<keyword evidence="1" id="KW-1133">Transmembrane helix</keyword>
<keyword evidence="1" id="KW-0472">Membrane</keyword>
<feature type="transmembrane region" description="Helical" evidence="1">
    <location>
        <begin position="75"/>
        <end position="104"/>
    </location>
</feature>
<dbReference type="RefSeq" id="WP_344677859.1">
    <property type="nucleotide sequence ID" value="NZ_BAAAUX010000003.1"/>
</dbReference>
<dbReference type="EMBL" id="BAAAUX010000003">
    <property type="protein sequence ID" value="GAA2776743.1"/>
    <property type="molecule type" value="Genomic_DNA"/>
</dbReference>
<proteinExistence type="predicted"/>
<protein>
    <recommendedName>
        <fullName evidence="2">DUF4190 domain-containing protein</fullName>
    </recommendedName>
</protein>
<keyword evidence="4" id="KW-1185">Reference proteome</keyword>
<feature type="domain" description="DUF4190" evidence="2">
    <location>
        <begin position="26"/>
        <end position="92"/>
    </location>
</feature>
<evidence type="ECO:0000259" key="2">
    <source>
        <dbReference type="Pfam" id="PF13828"/>
    </source>
</evidence>
<dbReference type="InterPro" id="IPR025241">
    <property type="entry name" value="DUF4190"/>
</dbReference>
<evidence type="ECO:0000313" key="4">
    <source>
        <dbReference type="Proteomes" id="UP001500979"/>
    </source>
</evidence>
<gene>
    <name evidence="3" type="ORF">GCM10010470_06840</name>
</gene>
<accession>A0ABN3V395</accession>
<organism evidence="3 4">
    <name type="scientific">Saccharopolyspora taberi</name>
    <dbReference type="NCBI Taxonomy" id="60895"/>
    <lineage>
        <taxon>Bacteria</taxon>
        <taxon>Bacillati</taxon>
        <taxon>Actinomycetota</taxon>
        <taxon>Actinomycetes</taxon>
        <taxon>Pseudonocardiales</taxon>
        <taxon>Pseudonocardiaceae</taxon>
        <taxon>Saccharopolyspora</taxon>
    </lineage>
</organism>
<comment type="caution">
    <text evidence="3">The sequence shown here is derived from an EMBL/GenBank/DDBJ whole genome shotgun (WGS) entry which is preliminary data.</text>
</comment>
<feature type="transmembrane region" description="Helical" evidence="1">
    <location>
        <begin position="27"/>
        <end position="54"/>
    </location>
</feature>
<evidence type="ECO:0000256" key="1">
    <source>
        <dbReference type="SAM" id="Phobius"/>
    </source>
</evidence>
<evidence type="ECO:0000313" key="3">
    <source>
        <dbReference type="EMBL" id="GAA2776743.1"/>
    </source>
</evidence>
<name>A0ABN3V395_9PSEU</name>
<dbReference type="Pfam" id="PF13828">
    <property type="entry name" value="DUF4190"/>
    <property type="match status" value="1"/>
</dbReference>
<dbReference type="Proteomes" id="UP001500979">
    <property type="component" value="Unassembled WGS sequence"/>
</dbReference>
<keyword evidence="1" id="KW-0812">Transmembrane</keyword>
<sequence>MTYPYNAPSPYPQYGQYPMPPRYNGMAIASMVVSLVGMISCYGALIICPVGAILGHVAQNQIKKSPQQSLGGGMALTGILVGWIVFGIWLLLLTFVILAATGVLGPDLQRGFD</sequence>
<reference evidence="3 4" key="1">
    <citation type="journal article" date="2019" name="Int. J. Syst. Evol. Microbiol.">
        <title>The Global Catalogue of Microorganisms (GCM) 10K type strain sequencing project: providing services to taxonomists for standard genome sequencing and annotation.</title>
        <authorList>
            <consortium name="The Broad Institute Genomics Platform"/>
            <consortium name="The Broad Institute Genome Sequencing Center for Infectious Disease"/>
            <person name="Wu L."/>
            <person name="Ma J."/>
        </authorList>
    </citation>
    <scope>NUCLEOTIDE SEQUENCE [LARGE SCALE GENOMIC DNA]</scope>
    <source>
        <strain evidence="3 4">JCM 9383</strain>
    </source>
</reference>